<organism evidence="7 8">
    <name type="scientific">Phormidesmis priestleyi ULC007</name>
    <dbReference type="NCBI Taxonomy" id="1920490"/>
    <lineage>
        <taxon>Bacteria</taxon>
        <taxon>Bacillati</taxon>
        <taxon>Cyanobacteriota</taxon>
        <taxon>Cyanophyceae</taxon>
        <taxon>Leptolyngbyales</taxon>
        <taxon>Leptolyngbyaceae</taxon>
        <taxon>Phormidesmis</taxon>
    </lineage>
</organism>
<comment type="caution">
    <text evidence="7">The sequence shown here is derived from an EMBL/GenBank/DDBJ whole genome shotgun (WGS) entry which is preliminary data.</text>
</comment>
<dbReference type="PANTHER" id="PTHR31632">
    <property type="entry name" value="IRON TRANSPORTER FTH1"/>
    <property type="match status" value="1"/>
</dbReference>
<evidence type="ECO:0000256" key="2">
    <source>
        <dbReference type="ARBA" id="ARBA00008333"/>
    </source>
</evidence>
<feature type="transmembrane region" description="Helical" evidence="6">
    <location>
        <begin position="115"/>
        <end position="138"/>
    </location>
</feature>
<reference evidence="7 8" key="2">
    <citation type="submission" date="2018-03" db="EMBL/GenBank/DDBJ databases">
        <title>The ancient ancestry and fast evolution of plastids.</title>
        <authorList>
            <person name="Moore K.R."/>
            <person name="Magnabosco C."/>
            <person name="Momper L."/>
            <person name="Gold D.A."/>
            <person name="Bosak T."/>
            <person name="Fournier G.P."/>
        </authorList>
    </citation>
    <scope>NUCLEOTIDE SEQUENCE [LARGE SCALE GENOMIC DNA]</scope>
    <source>
        <strain evidence="7 8">ULC007</strain>
    </source>
</reference>
<feature type="transmembrane region" description="Helical" evidence="6">
    <location>
        <begin position="191"/>
        <end position="213"/>
    </location>
</feature>
<dbReference type="STRING" id="1920490.GCA_001895925_01798"/>
<keyword evidence="5 6" id="KW-0472">Membrane</keyword>
<reference evidence="7 8" key="1">
    <citation type="submission" date="2018-02" db="EMBL/GenBank/DDBJ databases">
        <authorList>
            <person name="Cohen D.B."/>
            <person name="Kent A.D."/>
        </authorList>
    </citation>
    <scope>NUCLEOTIDE SEQUENCE [LARGE SCALE GENOMIC DNA]</scope>
    <source>
        <strain evidence="7 8">ULC007</strain>
    </source>
</reference>
<comment type="subcellular location">
    <subcellularLocation>
        <location evidence="1">Membrane</location>
        <topology evidence="1">Multi-pass membrane protein</topology>
    </subcellularLocation>
</comment>
<evidence type="ECO:0000313" key="7">
    <source>
        <dbReference type="EMBL" id="PSB17450.1"/>
    </source>
</evidence>
<evidence type="ECO:0000256" key="6">
    <source>
        <dbReference type="SAM" id="Phobius"/>
    </source>
</evidence>
<evidence type="ECO:0000313" key="8">
    <source>
        <dbReference type="Proteomes" id="UP000238634"/>
    </source>
</evidence>
<evidence type="ECO:0000256" key="1">
    <source>
        <dbReference type="ARBA" id="ARBA00004141"/>
    </source>
</evidence>
<dbReference type="EMBL" id="PVWG01000028">
    <property type="protein sequence ID" value="PSB17450.1"/>
    <property type="molecule type" value="Genomic_DNA"/>
</dbReference>
<feature type="transmembrane region" description="Helical" evidence="6">
    <location>
        <begin position="43"/>
        <end position="65"/>
    </location>
</feature>
<keyword evidence="8" id="KW-1185">Reference proteome</keyword>
<dbReference type="GO" id="GO:0015093">
    <property type="term" value="F:ferrous iron transmembrane transporter activity"/>
    <property type="evidence" value="ECO:0007669"/>
    <property type="project" value="TreeGrafter"/>
</dbReference>
<evidence type="ECO:0000256" key="4">
    <source>
        <dbReference type="ARBA" id="ARBA00022989"/>
    </source>
</evidence>
<evidence type="ECO:0000256" key="3">
    <source>
        <dbReference type="ARBA" id="ARBA00022692"/>
    </source>
</evidence>
<dbReference type="PANTHER" id="PTHR31632:SF2">
    <property type="entry name" value="PLASMA MEMBRANE IRON PERMEASE"/>
    <property type="match status" value="1"/>
</dbReference>
<evidence type="ECO:0000256" key="5">
    <source>
        <dbReference type="ARBA" id="ARBA00023136"/>
    </source>
</evidence>
<name>A0A2T1DAA7_9CYAN</name>
<dbReference type="Pfam" id="PF03239">
    <property type="entry name" value="FTR1"/>
    <property type="match status" value="1"/>
</dbReference>
<dbReference type="GO" id="GO:0033573">
    <property type="term" value="C:high-affinity iron permease complex"/>
    <property type="evidence" value="ECO:0007669"/>
    <property type="project" value="InterPro"/>
</dbReference>
<gene>
    <name evidence="7" type="ORF">C7B65_18700</name>
</gene>
<dbReference type="InterPro" id="IPR004923">
    <property type="entry name" value="FTR1/Fip1/EfeU"/>
</dbReference>
<dbReference type="Proteomes" id="UP000238634">
    <property type="component" value="Unassembled WGS sequence"/>
</dbReference>
<accession>A0A2T1DAA7</accession>
<comment type="similarity">
    <text evidence="2">Belongs to the oxidase-dependent Fe transporter (OFeT) (TC 9.A.10.1) family.</text>
</comment>
<dbReference type="AlphaFoldDB" id="A0A2T1DAA7"/>
<feature type="transmembrane region" description="Helical" evidence="6">
    <location>
        <begin position="158"/>
        <end position="179"/>
    </location>
</feature>
<dbReference type="OrthoDB" id="8215804at2"/>
<feature type="transmembrane region" description="Helical" evidence="6">
    <location>
        <begin position="12"/>
        <end position="31"/>
    </location>
</feature>
<feature type="transmembrane region" description="Helical" evidence="6">
    <location>
        <begin position="85"/>
        <end position="103"/>
    </location>
</feature>
<keyword evidence="4 6" id="KW-1133">Transmembrane helix</keyword>
<dbReference type="RefSeq" id="WP_073074229.1">
    <property type="nucleotide sequence ID" value="NZ_MPPI01000032.1"/>
</dbReference>
<sequence length="318" mass="34509">MDFSSALPTFVITLREGVEAALVVGIVLAYLKKAKQSDLNSWVYGGVLVGLLVSGVIGQLFGWLIANLGTVNQKYSPVIEPLLEAVFSLMAIGFLSWMLIWMTQNARMMKQNVEGAIGSALSHRAGAGWGVFALVFFAVLREGFETVLFIAAKFQQGLVPALGALSGIAVAAGIGALLFKWGVRLNLRLFFMVMGALLLLIVSGLVVTSLGHFDTAMQTLAQLDRKSAGLCFFQERFAKPQDRDCILGPMVWNTSKVLPDDRFPGVILNALFGYTQRLYLVQAIGYGVFLITIGSIYFQSLAGRAIFPIRKARSAISD</sequence>
<keyword evidence="3 6" id="KW-0812">Transmembrane</keyword>
<protein>
    <recommendedName>
        <fullName evidence="9">FTR1 family iron permease</fullName>
    </recommendedName>
</protein>
<evidence type="ECO:0008006" key="9">
    <source>
        <dbReference type="Google" id="ProtNLM"/>
    </source>
</evidence>
<feature type="transmembrane region" description="Helical" evidence="6">
    <location>
        <begin position="278"/>
        <end position="298"/>
    </location>
</feature>
<proteinExistence type="inferred from homology"/>